<gene>
    <name evidence="1" type="ORF">PM10SUCC1_07260</name>
</gene>
<reference evidence="1" key="1">
    <citation type="submission" date="2022-12" db="EMBL/GenBank/DDBJ databases">
        <title>Reference genome sequencing for broad-spectrum identification of bacterial and archaeal isolates by mass spectrometry.</title>
        <authorList>
            <person name="Sekiguchi Y."/>
            <person name="Tourlousse D.M."/>
        </authorList>
    </citation>
    <scope>NUCLEOTIDE SEQUENCE</scope>
    <source>
        <strain evidence="1">10succ1</strain>
    </source>
</reference>
<comment type="caution">
    <text evidence="1">The sequence shown here is derived from an EMBL/GenBank/DDBJ whole genome shotgun (WGS) entry which is preliminary data.</text>
</comment>
<organism evidence="1 2">
    <name type="scientific">Propionigenium maris DSM 9537</name>
    <dbReference type="NCBI Taxonomy" id="1123000"/>
    <lineage>
        <taxon>Bacteria</taxon>
        <taxon>Fusobacteriati</taxon>
        <taxon>Fusobacteriota</taxon>
        <taxon>Fusobacteriia</taxon>
        <taxon>Fusobacteriales</taxon>
        <taxon>Fusobacteriaceae</taxon>
        <taxon>Propionigenium</taxon>
    </lineage>
</organism>
<dbReference type="EMBL" id="BSDY01000003">
    <property type="protein sequence ID" value="GLI55211.1"/>
    <property type="molecule type" value="Genomic_DNA"/>
</dbReference>
<protein>
    <submittedName>
        <fullName evidence="1">Uncharacterized protein</fullName>
    </submittedName>
</protein>
<name>A0A9W6GJY4_9FUSO</name>
<accession>A0A9W6GJY4</accession>
<dbReference type="Proteomes" id="UP001144471">
    <property type="component" value="Unassembled WGS sequence"/>
</dbReference>
<sequence length="91" mass="10794">MSKKKKAEWKVITMEEMNRIRKMLEDNAYTIVENFPGKNEVNLRLGIHMSCPILECQASDREELRLLLKGLNFRIMVRQKDDGIVQFIIRK</sequence>
<evidence type="ECO:0000313" key="2">
    <source>
        <dbReference type="Proteomes" id="UP001144471"/>
    </source>
</evidence>
<evidence type="ECO:0000313" key="1">
    <source>
        <dbReference type="EMBL" id="GLI55211.1"/>
    </source>
</evidence>
<dbReference type="AlphaFoldDB" id="A0A9W6GJY4"/>
<proteinExistence type="predicted"/>
<keyword evidence="2" id="KW-1185">Reference proteome</keyword>